<sequence>MSIPREKIIDALAKAREAAPERGFEQSIDLTVNLRELDMRRPENRVNLRIHLPNGVGSKKVLVFASGDLALRARRAGADSIIEPPELQEMASDKKAAKKRLKDFDVFIAEAPLMPTVGRVVGPILGPKGKMPTPVPPQAPIDTVIERERRAIILRSRDKPILHCIVGSEGMEDEKVAENVENVLSSLFAALRRGIGNIRSIYLKLTMGPAVKVL</sequence>
<keyword evidence="7 11" id="KW-0694">RNA-binding</keyword>
<dbReference type="AlphaFoldDB" id="A0A0M0BKV4"/>
<dbReference type="InterPro" id="IPR023669">
    <property type="entry name" value="Ribosomal_uL1_arc"/>
</dbReference>
<dbReference type="InterPro" id="IPR028364">
    <property type="entry name" value="Ribosomal_uL1/biogenesis"/>
</dbReference>
<comment type="function">
    <text evidence="11">Protein L1 is also a translational repressor protein, it controls the translation of its operon by binding to its mRNA.</text>
</comment>
<dbReference type="InterPro" id="IPR023674">
    <property type="entry name" value="Ribosomal_uL1-like"/>
</dbReference>
<comment type="subunit">
    <text evidence="2 11">Part of the 50S ribosomal subunit.</text>
</comment>
<keyword evidence="9 11" id="KW-0687">Ribonucleoprotein</keyword>
<dbReference type="PIRSF" id="PIRSF002155">
    <property type="entry name" value="Ribosomal_L1"/>
    <property type="match status" value="1"/>
</dbReference>
<dbReference type="GO" id="GO:0006417">
    <property type="term" value="P:regulation of translation"/>
    <property type="evidence" value="ECO:0007669"/>
    <property type="project" value="UniProtKB-KW"/>
</dbReference>
<evidence type="ECO:0000256" key="10">
    <source>
        <dbReference type="ARBA" id="ARBA00045545"/>
    </source>
</evidence>
<reference evidence="13 14" key="1">
    <citation type="submission" date="2015-06" db="EMBL/GenBank/DDBJ databases">
        <title>New insights into the roles of widespread benthic archaea in carbon and nitrogen cycling.</title>
        <authorList>
            <person name="Lazar C.S."/>
            <person name="Baker B.J."/>
            <person name="Seitz K.W."/>
            <person name="Hyde A.S."/>
            <person name="Dick G.J."/>
            <person name="Hinrichs K.-U."/>
            <person name="Teske A.P."/>
        </authorList>
    </citation>
    <scope>NUCLEOTIDE SEQUENCE [LARGE SCALE GENOMIC DNA]</scope>
    <source>
        <strain evidence="13">DG-45</strain>
    </source>
</reference>
<evidence type="ECO:0000256" key="12">
    <source>
        <dbReference type="RuleBase" id="RU000659"/>
    </source>
</evidence>
<dbReference type="PROSITE" id="PS01199">
    <property type="entry name" value="RIBOSOMAL_L1"/>
    <property type="match status" value="1"/>
</dbReference>
<name>A0A0M0BKV4_9ARCH</name>
<dbReference type="EMBL" id="LFWZ01000076">
    <property type="protein sequence ID" value="KON29004.1"/>
    <property type="molecule type" value="Genomic_DNA"/>
</dbReference>
<evidence type="ECO:0000256" key="5">
    <source>
        <dbReference type="ARBA" id="ARBA00022730"/>
    </source>
</evidence>
<keyword evidence="6 11" id="KW-0810">Translation regulation</keyword>
<evidence type="ECO:0000256" key="11">
    <source>
        <dbReference type="HAMAP-Rule" id="MF_01318"/>
    </source>
</evidence>
<dbReference type="GO" id="GO:0015934">
    <property type="term" value="C:large ribosomal subunit"/>
    <property type="evidence" value="ECO:0007669"/>
    <property type="project" value="InterPro"/>
</dbReference>
<comment type="function">
    <text evidence="11">Binds directly to 23S rRNA. Probably involved in E site tRNA release.</text>
</comment>
<dbReference type="GO" id="GO:0006412">
    <property type="term" value="P:translation"/>
    <property type="evidence" value="ECO:0007669"/>
    <property type="project" value="UniProtKB-UniRule"/>
</dbReference>
<dbReference type="InterPro" id="IPR023673">
    <property type="entry name" value="Ribosomal_uL1_CS"/>
</dbReference>
<dbReference type="InterPro" id="IPR002143">
    <property type="entry name" value="Ribosomal_uL1"/>
</dbReference>
<evidence type="ECO:0000256" key="2">
    <source>
        <dbReference type="ARBA" id="ARBA00011838"/>
    </source>
</evidence>
<dbReference type="Proteomes" id="UP000037210">
    <property type="component" value="Unassembled WGS sequence"/>
</dbReference>
<protein>
    <recommendedName>
        <fullName evidence="11">Large ribosomal subunit protein uL1</fullName>
    </recommendedName>
</protein>
<accession>A0A0M0BKV4</accession>
<dbReference type="HAMAP" id="MF_01318_A">
    <property type="entry name" value="Ribosomal_uL1_A"/>
    <property type="match status" value="1"/>
</dbReference>
<dbReference type="SUPFAM" id="SSF56808">
    <property type="entry name" value="Ribosomal protein L1"/>
    <property type="match status" value="1"/>
</dbReference>
<evidence type="ECO:0000256" key="4">
    <source>
        <dbReference type="ARBA" id="ARBA00022555"/>
    </source>
</evidence>
<keyword evidence="4 11" id="KW-0820">tRNA-binding</keyword>
<keyword evidence="3 11" id="KW-0678">Repressor</keyword>
<organism evidence="13 14">
    <name type="scientific">miscellaneous Crenarchaeota group-15 archaeon DG-45</name>
    <dbReference type="NCBI Taxonomy" id="1685127"/>
    <lineage>
        <taxon>Archaea</taxon>
        <taxon>Candidatus Bathyarchaeota</taxon>
        <taxon>MCG-15</taxon>
    </lineage>
</organism>
<dbReference type="CDD" id="cd00403">
    <property type="entry name" value="Ribosomal_L1"/>
    <property type="match status" value="1"/>
</dbReference>
<evidence type="ECO:0000256" key="1">
    <source>
        <dbReference type="ARBA" id="ARBA00010531"/>
    </source>
</evidence>
<evidence type="ECO:0000256" key="3">
    <source>
        <dbReference type="ARBA" id="ARBA00022491"/>
    </source>
</evidence>
<dbReference type="Gene3D" id="3.40.50.790">
    <property type="match status" value="1"/>
</dbReference>
<dbReference type="GO" id="GO:0003735">
    <property type="term" value="F:structural constituent of ribosome"/>
    <property type="evidence" value="ECO:0007669"/>
    <property type="project" value="InterPro"/>
</dbReference>
<dbReference type="GO" id="GO:0000049">
    <property type="term" value="F:tRNA binding"/>
    <property type="evidence" value="ECO:0007669"/>
    <property type="project" value="UniProtKB-KW"/>
</dbReference>
<dbReference type="GO" id="GO:0019843">
    <property type="term" value="F:rRNA binding"/>
    <property type="evidence" value="ECO:0007669"/>
    <property type="project" value="UniProtKB-UniRule"/>
</dbReference>
<dbReference type="Pfam" id="PF00687">
    <property type="entry name" value="Ribosomal_L1"/>
    <property type="match status" value="1"/>
</dbReference>
<evidence type="ECO:0000313" key="14">
    <source>
        <dbReference type="Proteomes" id="UP000037210"/>
    </source>
</evidence>
<dbReference type="InterPro" id="IPR016095">
    <property type="entry name" value="Ribosomal_uL1_3-a/b-sand"/>
</dbReference>
<evidence type="ECO:0000256" key="6">
    <source>
        <dbReference type="ARBA" id="ARBA00022845"/>
    </source>
</evidence>
<evidence type="ECO:0000256" key="7">
    <source>
        <dbReference type="ARBA" id="ARBA00022884"/>
    </source>
</evidence>
<dbReference type="PANTHER" id="PTHR36427">
    <property type="entry name" value="54S RIBOSOMAL PROTEIN L1, MITOCHONDRIAL"/>
    <property type="match status" value="1"/>
</dbReference>
<evidence type="ECO:0000256" key="9">
    <source>
        <dbReference type="ARBA" id="ARBA00023274"/>
    </source>
</evidence>
<dbReference type="NCBIfam" id="NF003244">
    <property type="entry name" value="PRK04203.1"/>
    <property type="match status" value="1"/>
</dbReference>
<comment type="similarity">
    <text evidence="1 11 12">Belongs to the universal ribosomal protein uL1 family.</text>
</comment>
<gene>
    <name evidence="11" type="primary">rpl1</name>
    <name evidence="13" type="ORF">AC482_07390</name>
</gene>
<proteinExistence type="inferred from homology"/>
<comment type="caution">
    <text evidence="13">The sequence shown here is derived from an EMBL/GenBank/DDBJ whole genome shotgun (WGS) entry which is preliminary data.</text>
</comment>
<evidence type="ECO:0000313" key="13">
    <source>
        <dbReference type="EMBL" id="KON29004.1"/>
    </source>
</evidence>
<dbReference type="FunFam" id="3.40.50.790:FF:000005">
    <property type="entry name" value="50S ribosomal protein L1"/>
    <property type="match status" value="1"/>
</dbReference>
<evidence type="ECO:0000256" key="8">
    <source>
        <dbReference type="ARBA" id="ARBA00022980"/>
    </source>
</evidence>
<keyword evidence="8 11" id="KW-0689">Ribosomal protein</keyword>
<comment type="function">
    <text evidence="10">Probably involved in E site tRNA release. Binds directly to 23S rRNA.</text>
</comment>
<dbReference type="PANTHER" id="PTHR36427:SF3">
    <property type="entry name" value="LARGE RIBOSOMAL SUBUNIT PROTEIN UL1M"/>
    <property type="match status" value="1"/>
</dbReference>
<keyword evidence="5 11" id="KW-0699">rRNA-binding</keyword>
<dbReference type="Gene3D" id="3.30.190.20">
    <property type="match status" value="1"/>
</dbReference>